<dbReference type="EMBL" id="JAKGUD010000002">
    <property type="protein sequence ID" value="MCF4141648.1"/>
    <property type="molecule type" value="Genomic_DNA"/>
</dbReference>
<evidence type="ECO:0000313" key="3">
    <source>
        <dbReference type="EMBL" id="MCF4141648.1"/>
    </source>
</evidence>
<keyword evidence="1 2" id="KW-0533">Nickel</keyword>
<dbReference type="Proteomes" id="UP001200430">
    <property type="component" value="Unassembled WGS sequence"/>
</dbReference>
<dbReference type="PANTHER" id="PTHR36566">
    <property type="entry name" value="NICKEL INSERTION PROTEIN-RELATED"/>
    <property type="match status" value="1"/>
</dbReference>
<dbReference type="NCBIfam" id="TIGR00299">
    <property type="entry name" value="nickel pincer cofactor biosynthesis protein LarC"/>
    <property type="match status" value="1"/>
</dbReference>
<accession>A0ABS9EPA7</accession>
<reference evidence="3 4" key="1">
    <citation type="submission" date="2022-01" db="EMBL/GenBank/DDBJ databases">
        <title>Dethiosulfovibrio faecalis sp. nov., a novel proteolytic, non-sulfur-reducing bacterium isolated from a marine aquaculture solid waste bioreactor.</title>
        <authorList>
            <person name="Grabowski S."/>
            <person name="Apolinario E."/>
            <person name="Schneider N."/>
            <person name="Marshall C.W."/>
            <person name="Sowers K.R."/>
        </authorList>
    </citation>
    <scope>NUCLEOTIDE SEQUENCE [LARGE SCALE GENOMIC DNA]</scope>
    <source>
        <strain evidence="3 4">DSM 12537</strain>
    </source>
</reference>
<evidence type="ECO:0000313" key="4">
    <source>
        <dbReference type="Proteomes" id="UP001200430"/>
    </source>
</evidence>
<dbReference type="HAMAP" id="MF_01074">
    <property type="entry name" value="LarC"/>
    <property type="match status" value="1"/>
</dbReference>
<dbReference type="RefSeq" id="WP_236098160.1">
    <property type="nucleotide sequence ID" value="NZ_JAKGUD010000002.1"/>
</dbReference>
<dbReference type="Gene3D" id="3.30.70.1380">
    <property type="entry name" value="Transcriptional regulatory protein pf0864 domain like"/>
    <property type="match status" value="1"/>
</dbReference>
<organism evidence="3 4">
    <name type="scientific">Dethiosulfovibrio marinus</name>
    <dbReference type="NCBI Taxonomy" id="133532"/>
    <lineage>
        <taxon>Bacteria</taxon>
        <taxon>Thermotogati</taxon>
        <taxon>Synergistota</taxon>
        <taxon>Synergistia</taxon>
        <taxon>Synergistales</taxon>
        <taxon>Dethiosulfovibrionaceae</taxon>
        <taxon>Dethiosulfovibrio</taxon>
    </lineage>
</organism>
<comment type="similarity">
    <text evidence="2">Belongs to the LarC family.</text>
</comment>
<dbReference type="PANTHER" id="PTHR36566:SF1">
    <property type="entry name" value="PYRIDINIUM-3,5-BISTHIOCARBOXYLIC ACID MONONUCLEOTIDE NICKEL INSERTION PROTEIN"/>
    <property type="match status" value="1"/>
</dbReference>
<keyword evidence="2" id="KW-0456">Lyase</keyword>
<protein>
    <recommendedName>
        <fullName evidence="2">Putative nickel insertion protein</fullName>
    </recommendedName>
</protein>
<gene>
    <name evidence="3" type="primary">larC</name>
    <name evidence="3" type="ORF">L2W38_02300</name>
</gene>
<comment type="caution">
    <text evidence="3">The sequence shown here is derived from an EMBL/GenBank/DDBJ whole genome shotgun (WGS) entry which is preliminary data.</text>
</comment>
<evidence type="ECO:0000256" key="1">
    <source>
        <dbReference type="ARBA" id="ARBA00022596"/>
    </source>
</evidence>
<name>A0ABS9EPA7_9BACT</name>
<proteinExistence type="inferred from homology"/>
<dbReference type="InterPro" id="IPR002822">
    <property type="entry name" value="Ni_insertion"/>
</dbReference>
<keyword evidence="4" id="KW-1185">Reference proteome</keyword>
<sequence>MRTLYLEPFAGIAGDMFIGAMIDLGLFSQGEFISAMKGLDLDDYGFSIEKGLRRGISGTDFKVEVRSGDHHDGHDHGHRHRHLSDILSILERSSLPENVKNRSERAFRMLAQAEASVHGVDLESIHFHEVGAVDSIVDVVGSFMALHMAGADRVVSSPVNVGSGTVKCAHGVLPVPAPATARLLEGIPVISQGDPLERTTPTGALILKTSVESYGSLPNGRIVATGYGLGDKDTELPNALRITLLQEEEDEKEKLPWIPGEAVVLEANVDDMNPQDFASAMEKLFDAGAWDVFLTSIMMKKQRPGTRITCVCSLELERRCAEIILKNTSTIGLRCRRENRYTLRRDETMELTSLGPVRLKKAYWGDRIVKRTIEYDDLKDISERHNIPLMELRDRLTSELGVWTDEN</sequence>
<evidence type="ECO:0000256" key="2">
    <source>
        <dbReference type="HAMAP-Rule" id="MF_01074"/>
    </source>
</evidence>
<dbReference type="Pfam" id="PF01969">
    <property type="entry name" value="Ni_insertion"/>
    <property type="match status" value="1"/>
</dbReference>